<dbReference type="VEuPathDB" id="AmoebaDB:EHI5A_122190"/>
<comment type="similarity">
    <text evidence="2 6">Belongs to the FPP/GGPP synthase family.</text>
</comment>
<dbReference type="InterPro" id="IPR000092">
    <property type="entry name" value="Polyprenyl_synt"/>
</dbReference>
<dbReference type="GO" id="GO:0008299">
    <property type="term" value="P:isoprenoid biosynthetic process"/>
    <property type="evidence" value="ECO:0007669"/>
    <property type="project" value="InterPro"/>
</dbReference>
<evidence type="ECO:0000256" key="2">
    <source>
        <dbReference type="ARBA" id="ARBA00006706"/>
    </source>
</evidence>
<evidence type="ECO:0000256" key="3">
    <source>
        <dbReference type="ARBA" id="ARBA00022679"/>
    </source>
</evidence>
<organism evidence="7 8">
    <name type="scientific">Entamoeba histolytica</name>
    <dbReference type="NCBI Taxonomy" id="5759"/>
    <lineage>
        <taxon>Eukaryota</taxon>
        <taxon>Amoebozoa</taxon>
        <taxon>Evosea</taxon>
        <taxon>Archamoebae</taxon>
        <taxon>Mastigamoebida</taxon>
        <taxon>Entamoebidae</taxon>
        <taxon>Entamoeba</taxon>
    </lineage>
</organism>
<keyword evidence="3 6" id="KW-0808">Transferase</keyword>
<name>A0A5K1VE83_ENTHI</name>
<dbReference type="SUPFAM" id="SSF48576">
    <property type="entry name" value="Terpenoid synthases"/>
    <property type="match status" value="1"/>
</dbReference>
<dbReference type="AlphaFoldDB" id="A0A5K1VE83"/>
<evidence type="ECO:0000256" key="4">
    <source>
        <dbReference type="ARBA" id="ARBA00022723"/>
    </source>
</evidence>
<keyword evidence="5" id="KW-0460">Magnesium</keyword>
<dbReference type="GO" id="GO:0004659">
    <property type="term" value="F:prenyltransferase activity"/>
    <property type="evidence" value="ECO:0007669"/>
    <property type="project" value="InterPro"/>
</dbReference>
<protein>
    <submittedName>
        <fullName evidence="7">Geranylgeranyl pyrophosphate synthase putative</fullName>
    </submittedName>
</protein>
<dbReference type="PANTHER" id="PTHR12001">
    <property type="entry name" value="GERANYLGERANYL PYROPHOSPHATE SYNTHASE"/>
    <property type="match status" value="1"/>
</dbReference>
<dbReference type="VEuPathDB" id="AmoebaDB:KM1_147900"/>
<dbReference type="Pfam" id="PF00348">
    <property type="entry name" value="polyprenyl_synt"/>
    <property type="match status" value="1"/>
</dbReference>
<proteinExistence type="inferred from homology"/>
<gene>
    <name evidence="7" type="ORF">CL6EHI_105060</name>
</gene>
<dbReference type="SFLD" id="SFLDS00005">
    <property type="entry name" value="Isoprenoid_Synthase_Type_I"/>
    <property type="match status" value="1"/>
</dbReference>
<dbReference type="InterPro" id="IPR033749">
    <property type="entry name" value="Polyprenyl_synt_CS"/>
</dbReference>
<dbReference type="InterPro" id="IPR008949">
    <property type="entry name" value="Isoprenoid_synthase_dom_sf"/>
</dbReference>
<dbReference type="GO" id="GO:0046872">
    <property type="term" value="F:metal ion binding"/>
    <property type="evidence" value="ECO:0007669"/>
    <property type="project" value="UniProtKB-KW"/>
</dbReference>
<sequence>MEQLVLLVEEKLKEIFEEERKRSTCHQFQAECIDIMEKFVMGPGKRLRPLSLLLFFIGGGGKIEEQKNIIRTACAMELLHDSTLAHDDIMDEDEMRRNAPTIVKTFYDKYIERNKEDVKTEKFLFMSRGTTYASSLAIMTGNILYSMAQRLCLESGTNIAEMVLELFSVLNYGQILDMSGLNTVEEYNLNIIMKTAIFFKTTASIGLTLAGRSEHDIELGKEWGEHFGIAFQMRDDLLDIDPLNGKLRKMGSDIKEGKKTAVVWTALKEGVLSKEEKEFVEGILKLNEKAFDNQEAFTKFLNILRGKPSEVVRQEIKEHHQKALDALKQLQLKEDGFSYLKQITDLLLH</sequence>
<evidence type="ECO:0000256" key="5">
    <source>
        <dbReference type="ARBA" id="ARBA00022842"/>
    </source>
</evidence>
<evidence type="ECO:0000256" key="6">
    <source>
        <dbReference type="RuleBase" id="RU004466"/>
    </source>
</evidence>
<dbReference type="EMBL" id="BDEQ01000001">
    <property type="protein sequence ID" value="GAT94879.1"/>
    <property type="molecule type" value="Genomic_DNA"/>
</dbReference>
<dbReference type="OMA" id="ARTHRSM"/>
<evidence type="ECO:0000313" key="7">
    <source>
        <dbReference type="EMBL" id="GAT94879.1"/>
    </source>
</evidence>
<comment type="caution">
    <text evidence="7">The sequence shown here is derived from an EMBL/GenBank/DDBJ whole genome shotgun (WGS) entry which is preliminary data.</text>
</comment>
<keyword evidence="4" id="KW-0479">Metal-binding</keyword>
<dbReference type="PROSITE" id="PS00444">
    <property type="entry name" value="POLYPRENYL_SYNTHASE_2"/>
    <property type="match status" value="1"/>
</dbReference>
<accession>A0A5K1VE83</accession>
<dbReference type="PANTHER" id="PTHR12001:SF85">
    <property type="entry name" value="SHORT CHAIN ISOPRENYL DIPHOSPHATE SYNTHASE"/>
    <property type="match status" value="1"/>
</dbReference>
<reference evidence="7 8" key="1">
    <citation type="submission" date="2016-05" db="EMBL/GenBank/DDBJ databases">
        <title>First whole genome sequencing of Entamoeba histolytica HM1:IMSS-clone-6.</title>
        <authorList>
            <person name="Mukherjee Avik.K."/>
            <person name="Izumyama S."/>
            <person name="Nakada-Tsukui K."/>
            <person name="Nozaki T."/>
        </authorList>
    </citation>
    <scope>NUCLEOTIDE SEQUENCE [LARGE SCALE GENOMIC DNA]</scope>
    <source>
        <strain evidence="7 8">HM1:IMSS clone 6</strain>
    </source>
</reference>
<comment type="cofactor">
    <cofactor evidence="1">
        <name>Mg(2+)</name>
        <dbReference type="ChEBI" id="CHEBI:18420"/>
    </cofactor>
</comment>
<dbReference type="Proteomes" id="UP000078387">
    <property type="component" value="Unassembled WGS sequence"/>
</dbReference>
<evidence type="ECO:0000313" key="8">
    <source>
        <dbReference type="Proteomes" id="UP000078387"/>
    </source>
</evidence>
<dbReference type="Gene3D" id="1.10.600.10">
    <property type="entry name" value="Farnesyl Diphosphate Synthase"/>
    <property type="match status" value="1"/>
</dbReference>
<evidence type="ECO:0000256" key="1">
    <source>
        <dbReference type="ARBA" id="ARBA00001946"/>
    </source>
</evidence>
<dbReference type="VEuPathDB" id="AmoebaDB:EHI_105060"/>